<protein>
    <recommendedName>
        <fullName evidence="4">DUF4419 domain-containing protein</fullName>
    </recommendedName>
</protein>
<organism evidence="2 3">
    <name type="scientific">Gibberella intermedia</name>
    <name type="common">Bulb rot disease fungus</name>
    <name type="synonym">Fusarium proliferatum</name>
    <dbReference type="NCBI Taxonomy" id="948311"/>
    <lineage>
        <taxon>Eukaryota</taxon>
        <taxon>Fungi</taxon>
        <taxon>Dikarya</taxon>
        <taxon>Ascomycota</taxon>
        <taxon>Pezizomycotina</taxon>
        <taxon>Sordariomycetes</taxon>
        <taxon>Hypocreomycetidae</taxon>
        <taxon>Hypocreales</taxon>
        <taxon>Nectriaceae</taxon>
        <taxon>Fusarium</taxon>
        <taxon>Fusarium fujikuroi species complex</taxon>
    </lineage>
</organism>
<evidence type="ECO:0000313" key="2">
    <source>
        <dbReference type="EMBL" id="RBA08945.1"/>
    </source>
</evidence>
<feature type="region of interest" description="Disordered" evidence="1">
    <location>
        <begin position="1"/>
        <end position="27"/>
    </location>
</feature>
<sequence length="401" mass="44903">MPVTVTIPNSKASSWQHPKAENTSQLLRGASSQEADGCIQIIQSSFSINGSLEENHVSASRNGLVWSSFYAYSTHHHLTIRPEDVWFAIITQLSAYINANSEKMCDYFVSHAGQKKLEVIDFATLYTADYGTLSQKMTLGIAKNIKDPAFREWILPSFSTTTDNDRVVGSVLLMGSLQKYFSYGFGMKCGIPSVTLLGEITDYEDILNRLDRLDEMGEEPIQFAMLLRPIIRNMVLTFTQPYDPAIHIFWNQIVDIHEMSGSKTMTGWITAFCYWDDEGKAGLHSPGNGTLGDLMYLHVDTDDIPCGYVTVPVEVNDNGTLYNCKMLAGSVGMQAVPGPEGYVPAFDPFEDRRRNVELDETKLGIKPVTGWMIYEVAQQNQAYNQWPIEVDIPMVEIVTND</sequence>
<dbReference type="EMBL" id="PKMI01000094">
    <property type="protein sequence ID" value="RBA08945.1"/>
    <property type="molecule type" value="Genomic_DNA"/>
</dbReference>
<name>A0A365MKC9_GIBIN</name>
<evidence type="ECO:0000256" key="1">
    <source>
        <dbReference type="SAM" id="MobiDB-lite"/>
    </source>
</evidence>
<accession>A0A365MKC9</accession>
<evidence type="ECO:0008006" key="4">
    <source>
        <dbReference type="Google" id="ProtNLM"/>
    </source>
</evidence>
<gene>
    <name evidence="2" type="ORF">FPRO05_07225</name>
</gene>
<comment type="caution">
    <text evidence="2">The sequence shown here is derived from an EMBL/GenBank/DDBJ whole genome shotgun (WGS) entry which is preliminary data.</text>
</comment>
<evidence type="ECO:0000313" key="3">
    <source>
        <dbReference type="Proteomes" id="UP000251714"/>
    </source>
</evidence>
<dbReference type="InterPro" id="IPR025533">
    <property type="entry name" value="DUF4419"/>
</dbReference>
<reference evidence="2 3" key="1">
    <citation type="submission" date="2017-12" db="EMBL/GenBank/DDBJ databases">
        <title>Genome sequence of the mycotoxigenic crop pathogen Fusarium proliferatum, strain ITEM 2341 from Date Palm.</title>
        <authorList>
            <person name="Almiman B.F."/>
            <person name="Shittu T.A."/>
            <person name="Muthumeenakshi S."/>
            <person name="Baroncelli R."/>
            <person name="Sreenivasaprasada S."/>
        </authorList>
    </citation>
    <scope>NUCLEOTIDE SEQUENCE [LARGE SCALE GENOMIC DNA]</scope>
    <source>
        <strain evidence="2 3">ITEM 2341</strain>
    </source>
</reference>
<dbReference type="PANTHER" id="PTHR31252">
    <property type="entry name" value="DUF4419 DOMAIN-CONTAINING PROTEIN"/>
    <property type="match status" value="1"/>
</dbReference>
<proteinExistence type="predicted"/>
<dbReference type="AlphaFoldDB" id="A0A365MKC9"/>
<dbReference type="Proteomes" id="UP000251714">
    <property type="component" value="Unassembled WGS sequence"/>
</dbReference>
<dbReference type="PANTHER" id="PTHR31252:SF11">
    <property type="entry name" value="DUF4419 DOMAIN-CONTAINING PROTEIN"/>
    <property type="match status" value="1"/>
</dbReference>
<dbReference type="Pfam" id="PF14388">
    <property type="entry name" value="DUF4419"/>
    <property type="match status" value="1"/>
</dbReference>